<keyword evidence="6 12" id="KW-0808">Transferase</keyword>
<keyword evidence="7" id="KW-0227">DNA damage</keyword>
<accession>A0A644WVA2</accession>
<comment type="similarity">
    <text evidence="2">Belongs to the MGMT family.</text>
</comment>
<dbReference type="NCBIfam" id="TIGR00589">
    <property type="entry name" value="ogt"/>
    <property type="match status" value="1"/>
</dbReference>
<dbReference type="InterPro" id="IPR008332">
    <property type="entry name" value="MethylG_MeTrfase_N"/>
</dbReference>
<dbReference type="GO" id="GO:0003908">
    <property type="term" value="F:methylated-DNA-[protein]-cysteine S-methyltransferase activity"/>
    <property type="evidence" value="ECO:0007669"/>
    <property type="project" value="UniProtKB-EC"/>
</dbReference>
<keyword evidence="8" id="KW-0234">DNA repair</keyword>
<dbReference type="CDD" id="cd06445">
    <property type="entry name" value="ATase"/>
    <property type="match status" value="1"/>
</dbReference>
<evidence type="ECO:0000256" key="5">
    <source>
        <dbReference type="ARBA" id="ARBA00022603"/>
    </source>
</evidence>
<dbReference type="AlphaFoldDB" id="A0A644WVA2"/>
<evidence type="ECO:0000256" key="2">
    <source>
        <dbReference type="ARBA" id="ARBA00008711"/>
    </source>
</evidence>
<dbReference type="InterPro" id="IPR036631">
    <property type="entry name" value="MGMT_N_sf"/>
</dbReference>
<dbReference type="Gene3D" id="3.30.160.70">
    <property type="entry name" value="Methylated DNA-protein cysteine methyltransferase domain"/>
    <property type="match status" value="1"/>
</dbReference>
<dbReference type="EC" id="2.1.1.63" evidence="3"/>
<keyword evidence="5 12" id="KW-0489">Methyltransferase</keyword>
<dbReference type="InterPro" id="IPR023546">
    <property type="entry name" value="MGMT"/>
</dbReference>
<dbReference type="SUPFAM" id="SSF53155">
    <property type="entry name" value="Methylated DNA-protein cysteine methyltransferase domain"/>
    <property type="match status" value="1"/>
</dbReference>
<dbReference type="InterPro" id="IPR036217">
    <property type="entry name" value="MethylDNA_cys_MeTrfase_DNAb"/>
</dbReference>
<dbReference type="Gene3D" id="1.10.10.10">
    <property type="entry name" value="Winged helix-like DNA-binding domain superfamily/Winged helix DNA-binding domain"/>
    <property type="match status" value="1"/>
</dbReference>
<dbReference type="HAMAP" id="MF_00772">
    <property type="entry name" value="OGT"/>
    <property type="match status" value="1"/>
</dbReference>
<dbReference type="InterPro" id="IPR036388">
    <property type="entry name" value="WH-like_DNA-bd_sf"/>
</dbReference>
<dbReference type="PANTHER" id="PTHR10815:SF13">
    <property type="entry name" value="METHYLATED-DNA--PROTEIN-CYSTEINE METHYLTRANSFERASE"/>
    <property type="match status" value="1"/>
</dbReference>
<gene>
    <name evidence="12" type="primary">ogt_21</name>
    <name evidence="12" type="ORF">SDC9_54119</name>
</gene>
<dbReference type="EMBL" id="VSSQ01001378">
    <property type="protein sequence ID" value="MPM07810.1"/>
    <property type="molecule type" value="Genomic_DNA"/>
</dbReference>
<dbReference type="Pfam" id="PF01035">
    <property type="entry name" value="DNA_binding_1"/>
    <property type="match status" value="1"/>
</dbReference>
<name>A0A644WVA2_9ZZZZ</name>
<comment type="catalytic activity">
    <reaction evidence="9">
        <text>a 6-O-methyl-2'-deoxyguanosine in DNA + L-cysteinyl-[protein] = S-methyl-L-cysteinyl-[protein] + a 2'-deoxyguanosine in DNA</text>
        <dbReference type="Rhea" id="RHEA:24000"/>
        <dbReference type="Rhea" id="RHEA-COMP:10131"/>
        <dbReference type="Rhea" id="RHEA-COMP:10132"/>
        <dbReference type="Rhea" id="RHEA-COMP:11367"/>
        <dbReference type="Rhea" id="RHEA-COMP:11368"/>
        <dbReference type="ChEBI" id="CHEBI:29950"/>
        <dbReference type="ChEBI" id="CHEBI:82612"/>
        <dbReference type="ChEBI" id="CHEBI:85445"/>
        <dbReference type="ChEBI" id="CHEBI:85448"/>
        <dbReference type="EC" id="2.1.1.63"/>
    </reaction>
</comment>
<dbReference type="InterPro" id="IPR001497">
    <property type="entry name" value="MethylDNA_cys_MeTrfase_AS"/>
</dbReference>
<evidence type="ECO:0000256" key="8">
    <source>
        <dbReference type="ARBA" id="ARBA00023204"/>
    </source>
</evidence>
<reference evidence="12" key="1">
    <citation type="submission" date="2019-08" db="EMBL/GenBank/DDBJ databases">
        <authorList>
            <person name="Kucharzyk K."/>
            <person name="Murdoch R.W."/>
            <person name="Higgins S."/>
            <person name="Loffler F."/>
        </authorList>
    </citation>
    <scope>NUCLEOTIDE SEQUENCE</scope>
</reference>
<organism evidence="12">
    <name type="scientific">bioreactor metagenome</name>
    <dbReference type="NCBI Taxonomy" id="1076179"/>
    <lineage>
        <taxon>unclassified sequences</taxon>
        <taxon>metagenomes</taxon>
        <taxon>ecological metagenomes</taxon>
    </lineage>
</organism>
<proteinExistence type="inferred from homology"/>
<feature type="domain" description="Methylated-DNA-[protein]-cysteine S-methyltransferase DNA binding" evidence="10">
    <location>
        <begin position="84"/>
        <end position="164"/>
    </location>
</feature>
<dbReference type="PANTHER" id="PTHR10815">
    <property type="entry name" value="METHYLATED-DNA--PROTEIN-CYSTEINE METHYLTRANSFERASE"/>
    <property type="match status" value="1"/>
</dbReference>
<evidence type="ECO:0000256" key="6">
    <source>
        <dbReference type="ARBA" id="ARBA00022679"/>
    </source>
</evidence>
<evidence type="ECO:0000259" key="11">
    <source>
        <dbReference type="Pfam" id="PF02870"/>
    </source>
</evidence>
<dbReference type="PROSITE" id="PS00374">
    <property type="entry name" value="MGMT"/>
    <property type="match status" value="1"/>
</dbReference>
<keyword evidence="4" id="KW-0963">Cytoplasm</keyword>
<dbReference type="GO" id="GO:0032259">
    <property type="term" value="P:methylation"/>
    <property type="evidence" value="ECO:0007669"/>
    <property type="project" value="UniProtKB-KW"/>
</dbReference>
<evidence type="ECO:0000313" key="12">
    <source>
        <dbReference type="EMBL" id="MPM07810.1"/>
    </source>
</evidence>
<evidence type="ECO:0000256" key="1">
    <source>
        <dbReference type="ARBA" id="ARBA00001286"/>
    </source>
</evidence>
<comment type="catalytic activity">
    <reaction evidence="1">
        <text>a 4-O-methyl-thymidine in DNA + L-cysteinyl-[protein] = a thymidine in DNA + S-methyl-L-cysteinyl-[protein]</text>
        <dbReference type="Rhea" id="RHEA:53428"/>
        <dbReference type="Rhea" id="RHEA-COMP:10131"/>
        <dbReference type="Rhea" id="RHEA-COMP:10132"/>
        <dbReference type="Rhea" id="RHEA-COMP:13555"/>
        <dbReference type="Rhea" id="RHEA-COMP:13556"/>
        <dbReference type="ChEBI" id="CHEBI:29950"/>
        <dbReference type="ChEBI" id="CHEBI:82612"/>
        <dbReference type="ChEBI" id="CHEBI:137386"/>
        <dbReference type="ChEBI" id="CHEBI:137387"/>
        <dbReference type="EC" id="2.1.1.63"/>
    </reaction>
</comment>
<protein>
    <recommendedName>
        <fullName evidence="3">methylated-DNA--[protein]-cysteine S-methyltransferase</fullName>
        <ecNumber evidence="3">2.1.1.63</ecNumber>
    </recommendedName>
</protein>
<evidence type="ECO:0000256" key="3">
    <source>
        <dbReference type="ARBA" id="ARBA00011918"/>
    </source>
</evidence>
<evidence type="ECO:0000256" key="9">
    <source>
        <dbReference type="ARBA" id="ARBA00049348"/>
    </source>
</evidence>
<sequence>MKQSRVSEPNPGVSIRAASPVGELIIHSNGRAVCAITNAQPEDQSVPTEAPGHPELTQAVKELNEYFARKRTEFTFPMEPAGTPFQKSVWDALLKIPYGKTATYGQIAMVVGNPKGARAVGMACNKNPIWIAVPCHRVIGANGSLTGYALGMGMKQQLLTLEGAIK</sequence>
<dbReference type="GO" id="GO:0006281">
    <property type="term" value="P:DNA repair"/>
    <property type="evidence" value="ECO:0007669"/>
    <property type="project" value="UniProtKB-KW"/>
</dbReference>
<dbReference type="FunFam" id="1.10.10.10:FF:000214">
    <property type="entry name" value="Methylated-DNA--protein-cysteine methyltransferase"/>
    <property type="match status" value="1"/>
</dbReference>
<dbReference type="InterPro" id="IPR014048">
    <property type="entry name" value="MethylDNA_cys_MeTrfase_DNA-bd"/>
</dbReference>
<feature type="domain" description="Methylguanine DNA methyltransferase ribonuclease-like" evidence="11">
    <location>
        <begin position="18"/>
        <end position="79"/>
    </location>
</feature>
<evidence type="ECO:0000259" key="10">
    <source>
        <dbReference type="Pfam" id="PF01035"/>
    </source>
</evidence>
<evidence type="ECO:0000256" key="4">
    <source>
        <dbReference type="ARBA" id="ARBA00022490"/>
    </source>
</evidence>
<evidence type="ECO:0000256" key="7">
    <source>
        <dbReference type="ARBA" id="ARBA00022763"/>
    </source>
</evidence>
<dbReference type="SUPFAM" id="SSF46767">
    <property type="entry name" value="Methylated DNA-protein cysteine methyltransferase, C-terminal domain"/>
    <property type="match status" value="1"/>
</dbReference>
<comment type="caution">
    <text evidence="12">The sequence shown here is derived from an EMBL/GenBank/DDBJ whole genome shotgun (WGS) entry which is preliminary data.</text>
</comment>
<dbReference type="Pfam" id="PF02870">
    <property type="entry name" value="Methyltransf_1N"/>
    <property type="match status" value="1"/>
</dbReference>